<comment type="cofactor">
    <cofactor evidence="1 4">
        <name>pyridoxal 5'-phosphate</name>
        <dbReference type="ChEBI" id="CHEBI:597326"/>
    </cofactor>
</comment>
<dbReference type="InterPro" id="IPR015421">
    <property type="entry name" value="PyrdxlP-dep_Trfase_major"/>
</dbReference>
<organism evidence="5 6">
    <name type="scientific">Alpinimonas psychrophila</name>
    <dbReference type="NCBI Taxonomy" id="748908"/>
    <lineage>
        <taxon>Bacteria</taxon>
        <taxon>Bacillati</taxon>
        <taxon>Actinomycetota</taxon>
        <taxon>Actinomycetes</taxon>
        <taxon>Micrococcales</taxon>
        <taxon>Microbacteriaceae</taxon>
        <taxon>Alpinimonas</taxon>
    </lineage>
</organism>
<accession>A0A7W3JTM3</accession>
<evidence type="ECO:0000256" key="4">
    <source>
        <dbReference type="PIRSR" id="PIRSR618319-50"/>
    </source>
</evidence>
<keyword evidence="6" id="KW-1185">Reference proteome</keyword>
<dbReference type="Gene3D" id="3.40.640.10">
    <property type="entry name" value="Type I PLP-dependent aspartate aminotransferase-like (Major domain)"/>
    <property type="match status" value="1"/>
</dbReference>
<reference evidence="5 6" key="1">
    <citation type="submission" date="2020-07" db="EMBL/GenBank/DDBJ databases">
        <title>Sequencing the genomes of 1000 actinobacteria strains.</title>
        <authorList>
            <person name="Klenk H.-P."/>
        </authorList>
    </citation>
    <scope>NUCLEOTIDE SEQUENCE [LARGE SCALE GENOMIC DNA]</scope>
    <source>
        <strain evidence="5 6">DSM 23737</strain>
    </source>
</reference>
<name>A0A7W3JTM3_9MICO</name>
<dbReference type="GO" id="GO:0004125">
    <property type="term" value="F:L-seryl-tRNA(Sec) selenium transferase activity"/>
    <property type="evidence" value="ECO:0007669"/>
    <property type="project" value="UniProtKB-EC"/>
</dbReference>
<dbReference type="Proteomes" id="UP000524237">
    <property type="component" value="Unassembled WGS sequence"/>
</dbReference>
<dbReference type="Pfam" id="PF03841">
    <property type="entry name" value="SelA"/>
    <property type="match status" value="1"/>
</dbReference>
<dbReference type="InterPro" id="IPR015424">
    <property type="entry name" value="PyrdxlP-dep_Trfase"/>
</dbReference>
<feature type="modified residue" description="N6-(pyridoxal phosphate)lysine" evidence="4">
    <location>
        <position position="185"/>
    </location>
</feature>
<evidence type="ECO:0000313" key="5">
    <source>
        <dbReference type="EMBL" id="MBA8829033.1"/>
    </source>
</evidence>
<evidence type="ECO:0000256" key="1">
    <source>
        <dbReference type="ARBA" id="ARBA00001933"/>
    </source>
</evidence>
<keyword evidence="2 4" id="KW-0663">Pyridoxal phosphate</keyword>
<evidence type="ECO:0000313" key="6">
    <source>
        <dbReference type="Proteomes" id="UP000524237"/>
    </source>
</evidence>
<dbReference type="PANTHER" id="PTHR32328:SF0">
    <property type="entry name" value="L-SERYL-TRNA(SEC) SELENIUM TRANSFERASE"/>
    <property type="match status" value="1"/>
</dbReference>
<dbReference type="PANTHER" id="PTHR32328">
    <property type="entry name" value="L-SERYL-TRNA(SEC) SELENIUM TRANSFERASE"/>
    <property type="match status" value="1"/>
</dbReference>
<comment type="caution">
    <text evidence="5">The sequence shown here is derived from an EMBL/GenBank/DDBJ whole genome shotgun (WGS) entry which is preliminary data.</text>
</comment>
<dbReference type="EC" id="2.9.1.1" evidence="5"/>
<comment type="similarity">
    <text evidence="3">Belongs to the SelA family.</text>
</comment>
<protein>
    <submittedName>
        <fullName evidence="5">L-seryl-tRNA(Ser) seleniumtransferase</fullName>
        <ecNumber evidence="5">2.9.1.1</ecNumber>
    </submittedName>
</protein>
<keyword evidence="5" id="KW-0808">Transferase</keyword>
<evidence type="ECO:0000256" key="3">
    <source>
        <dbReference type="ARBA" id="ARBA00044507"/>
    </source>
</evidence>
<dbReference type="InterPro" id="IPR018319">
    <property type="entry name" value="SelA-like"/>
</dbReference>
<proteinExistence type="inferred from homology"/>
<sequence>MSDEVLAAMNEAARCSIDMHELHIAAGKRLAQLTQNEAAYVTSGCAAALVLAVLAIRNNGDPSGIISFPGHAERPFEVVMHTAHRIPYDSALALAGATIRQIGNAQQTFEWELEAAITKETAAVLYVPGTHLAQVALPLDVVVAIAHARGIPVVVDAAAQLPPVENLWSFTRDQGADIAVFSGGKALGGPQASGLMVGRTDLIEAARQNGAPYQRWARALKVGKEEIAGLITAVSRFVSLDHRAVHQDWLKTVQSWHAAFEDTPGVIASIEPTNEAGQPVPRLHLGISNPERARKVLDFIDASNPRVMVLPDMRNGQPHGLWLTPEILKAGEPGNVQNVVLSSIDQSK</sequence>
<dbReference type="AlphaFoldDB" id="A0A7W3JTM3"/>
<dbReference type="EMBL" id="JACGWU010000002">
    <property type="protein sequence ID" value="MBA8829033.1"/>
    <property type="molecule type" value="Genomic_DNA"/>
</dbReference>
<evidence type="ECO:0000256" key="2">
    <source>
        <dbReference type="ARBA" id="ARBA00022898"/>
    </source>
</evidence>
<gene>
    <name evidence="5" type="ORF">FB555_001131</name>
</gene>
<dbReference type="SUPFAM" id="SSF53383">
    <property type="entry name" value="PLP-dependent transferases"/>
    <property type="match status" value="1"/>
</dbReference>